<organism evidence="1 2">
    <name type="scientific">Entomophthora muscae</name>
    <dbReference type="NCBI Taxonomy" id="34485"/>
    <lineage>
        <taxon>Eukaryota</taxon>
        <taxon>Fungi</taxon>
        <taxon>Fungi incertae sedis</taxon>
        <taxon>Zoopagomycota</taxon>
        <taxon>Entomophthoromycotina</taxon>
        <taxon>Entomophthoromycetes</taxon>
        <taxon>Entomophthorales</taxon>
        <taxon>Entomophthoraceae</taxon>
        <taxon>Entomophthora</taxon>
    </lineage>
</organism>
<accession>A0ACC2SH18</accession>
<evidence type="ECO:0000313" key="1">
    <source>
        <dbReference type="EMBL" id="KAJ9061687.1"/>
    </source>
</evidence>
<comment type="caution">
    <text evidence="1">The sequence shown here is derived from an EMBL/GenBank/DDBJ whole genome shotgun (WGS) entry which is preliminary data.</text>
</comment>
<dbReference type="Proteomes" id="UP001165960">
    <property type="component" value="Unassembled WGS sequence"/>
</dbReference>
<protein>
    <submittedName>
        <fullName evidence="1">Uncharacterized protein</fullName>
    </submittedName>
</protein>
<sequence>MVVFVFFLLNGALAALSMQQRVAFFRSKEMIRRHRVTPLPYLNLLDHTPGWLRSRGMDCLEWNYFPSNITQEAPPANQVKRILTPLQNSAQYFIFRPLRWSYWLGPAKRIKSRMVCHKHLCHQTSTINLHSRVHVHPSLGLGLDWKTITSYPPSLTPRQISTEITLPPKYLTKSSTELWIQPLYWGTRGAYYLATLNVSSSRVTTGEMDILLPLFKANRPIFLISSNPIKSNQCIHL</sequence>
<reference evidence="1" key="1">
    <citation type="submission" date="2022-04" db="EMBL/GenBank/DDBJ databases">
        <title>Genome of the entomopathogenic fungus Entomophthora muscae.</title>
        <authorList>
            <person name="Elya C."/>
            <person name="Lovett B.R."/>
            <person name="Lee E."/>
            <person name="Macias A.M."/>
            <person name="Hajek A.E."/>
            <person name="De Bivort B.L."/>
            <person name="Kasson M.T."/>
            <person name="De Fine Licht H.H."/>
            <person name="Stajich J.E."/>
        </authorList>
    </citation>
    <scope>NUCLEOTIDE SEQUENCE</scope>
    <source>
        <strain evidence="1">Berkeley</strain>
    </source>
</reference>
<keyword evidence="2" id="KW-1185">Reference proteome</keyword>
<evidence type="ECO:0000313" key="2">
    <source>
        <dbReference type="Proteomes" id="UP001165960"/>
    </source>
</evidence>
<gene>
    <name evidence="1" type="ORF">DSO57_1018248</name>
</gene>
<proteinExistence type="predicted"/>
<dbReference type="EMBL" id="QTSX02005049">
    <property type="protein sequence ID" value="KAJ9061687.1"/>
    <property type="molecule type" value="Genomic_DNA"/>
</dbReference>
<name>A0ACC2SH18_9FUNG</name>